<organism evidence="1 2">
    <name type="scientific">Bizionia algoritergicola</name>
    <dbReference type="NCBI Taxonomy" id="291187"/>
    <lineage>
        <taxon>Bacteria</taxon>
        <taxon>Pseudomonadati</taxon>
        <taxon>Bacteroidota</taxon>
        <taxon>Flavobacteriia</taxon>
        <taxon>Flavobacteriales</taxon>
        <taxon>Flavobacteriaceae</taxon>
        <taxon>Bizionia</taxon>
    </lineage>
</organism>
<name>A0A5D0QWK8_9FLAO</name>
<comment type="caution">
    <text evidence="1">The sequence shown here is derived from an EMBL/GenBank/DDBJ whole genome shotgun (WGS) entry which is preliminary data.</text>
</comment>
<evidence type="ECO:0000313" key="2">
    <source>
        <dbReference type="Proteomes" id="UP000324358"/>
    </source>
</evidence>
<dbReference type="RefSeq" id="WP_148367321.1">
    <property type="nucleotide sequence ID" value="NZ_VSKL01000002.1"/>
</dbReference>
<sequence length="94" mass="10313">MLEVRATPNTESSMEIATPLPVVFPSMTQTEVDAIATPVEGMVQYNTDAKRLQIYAILTDKAEILNEIFTGSEMRGIYCITQSFTSPIAGQIVL</sequence>
<dbReference type="EMBL" id="VSKL01000002">
    <property type="protein sequence ID" value="TYB73249.1"/>
    <property type="molecule type" value="Genomic_DNA"/>
</dbReference>
<dbReference type="Proteomes" id="UP000324358">
    <property type="component" value="Unassembled WGS sequence"/>
</dbReference>
<gene>
    <name evidence="1" type="ORF">ES675_06190</name>
</gene>
<protein>
    <submittedName>
        <fullName evidence="1">Uncharacterized protein</fullName>
    </submittedName>
</protein>
<proteinExistence type="predicted"/>
<reference evidence="1 2" key="1">
    <citation type="submission" date="2019-08" db="EMBL/GenBank/DDBJ databases">
        <title>Genomes of Antarctic Bizionia species.</title>
        <authorList>
            <person name="Bowman J.P."/>
        </authorList>
    </citation>
    <scope>NUCLEOTIDE SEQUENCE [LARGE SCALE GENOMIC DNA]</scope>
    <source>
        <strain evidence="1 2">APA-1</strain>
    </source>
</reference>
<evidence type="ECO:0000313" key="1">
    <source>
        <dbReference type="EMBL" id="TYB73249.1"/>
    </source>
</evidence>
<keyword evidence="2" id="KW-1185">Reference proteome</keyword>
<dbReference type="AlphaFoldDB" id="A0A5D0QWK8"/>
<accession>A0A5D0QWK8</accession>